<keyword evidence="2" id="KW-1185">Reference proteome</keyword>
<dbReference type="RefSeq" id="WP_149468548.1">
    <property type="nucleotide sequence ID" value="NZ_QOKW01000005.1"/>
</dbReference>
<name>A0A9W7TZP4_9PROT</name>
<dbReference type="OrthoDB" id="7347353at2"/>
<sequence length="199" mass="22802">MGTYNAKLLHTSQRAELLQLEKAGKAKVERKGDQWTVTYTSQLMREVPMTKNGILSTMKFVTVEKHEDTDPVIARRNNMVRGLKEQIAIFDANASGSAYREIRKVFVDQKQDDGTTTRVEVERDKRLRRHWFTKGGNYFVEIRYGNRPLPVVNGQHVIACGDVLTNVRKTFETLIRAVEAGELDEHLRTIKVNRAKETA</sequence>
<proteinExistence type="predicted"/>
<gene>
    <name evidence="1" type="ORF">DS843_08955</name>
</gene>
<evidence type="ECO:0000313" key="1">
    <source>
        <dbReference type="EMBL" id="KAA0681889.1"/>
    </source>
</evidence>
<organism evidence="1 2">
    <name type="scientific">Roseomonas genomospecies 6</name>
    <dbReference type="NCBI Taxonomy" id="214106"/>
    <lineage>
        <taxon>Bacteria</taxon>
        <taxon>Pseudomonadati</taxon>
        <taxon>Pseudomonadota</taxon>
        <taxon>Alphaproteobacteria</taxon>
        <taxon>Acetobacterales</taxon>
        <taxon>Roseomonadaceae</taxon>
        <taxon>Roseomonas</taxon>
    </lineage>
</organism>
<protein>
    <submittedName>
        <fullName evidence="1">Uncharacterized protein</fullName>
    </submittedName>
</protein>
<comment type="caution">
    <text evidence="1">The sequence shown here is derived from an EMBL/GenBank/DDBJ whole genome shotgun (WGS) entry which is preliminary data.</text>
</comment>
<dbReference type="Proteomes" id="UP000480854">
    <property type="component" value="Unassembled WGS sequence"/>
</dbReference>
<evidence type="ECO:0000313" key="2">
    <source>
        <dbReference type="Proteomes" id="UP000480854"/>
    </source>
</evidence>
<dbReference type="AlphaFoldDB" id="A0A9W7TZP4"/>
<dbReference type="EMBL" id="QOKW01000005">
    <property type="protein sequence ID" value="KAA0681889.1"/>
    <property type="molecule type" value="Genomic_DNA"/>
</dbReference>
<accession>A0A9W7TZP4</accession>
<reference evidence="1 2" key="1">
    <citation type="submission" date="2018-07" db="EMBL/GenBank/DDBJ databases">
        <title>Genome sequence of Azospirillum sp. ATCC 49961.</title>
        <authorList>
            <person name="Sant'Anna F.H."/>
            <person name="Baldani J.I."/>
            <person name="Zilli J.E."/>
            <person name="Reis V.M."/>
            <person name="Hartmann A."/>
            <person name="Cruz L."/>
            <person name="de Souza E.M."/>
            <person name="de Oliveira Pedrosa F."/>
            <person name="Passaglia L.M.P."/>
        </authorList>
    </citation>
    <scope>NUCLEOTIDE SEQUENCE [LARGE SCALE GENOMIC DNA]</scope>
    <source>
        <strain evidence="1 2">ATCC 49961</strain>
    </source>
</reference>